<sequence length="287" mass="30460">MKSLVLLLALTAAVGALQAPLRFYHSAAGIAQAARIRQLEQALDFDGASRIAGGHAVSALAHPHLGGLLITLTDGRQSVCGASLLSETRAVTAAHCWWDGRNQARSFIVVYGSIYLFRGGTRINTNTVEMHQNYNFRNLRNDIAIITHSRVIFGMTINRIRLPSGPLAAVSFLGYQATAAGYGRTGDNEIIGQQQDKREVTMQVISNAECAAVYGPVTVTTFTLCTSGAGGRSICAGDSGGPLTVGTGLNRILVGVSSFVSEAGCARGFPAGFSRITSYLGWIRQRI</sequence>
<reference evidence="9 10" key="1">
    <citation type="submission" date="2024-06" db="EMBL/GenBank/DDBJ databases">
        <title>A chromosome-level genome assembly of beet webworm, Loxostege sticticalis.</title>
        <authorList>
            <person name="Zhang Y."/>
        </authorList>
    </citation>
    <scope>NUCLEOTIDE SEQUENCE [LARGE SCALE GENOMIC DNA]</scope>
    <source>
        <strain evidence="9">AQ026</strain>
        <tissue evidence="9">Whole body</tissue>
    </source>
</reference>
<feature type="signal peptide" evidence="7">
    <location>
        <begin position="1"/>
        <end position="16"/>
    </location>
</feature>
<dbReference type="Proteomes" id="UP001549920">
    <property type="component" value="Unassembled WGS sequence"/>
</dbReference>
<dbReference type="InterPro" id="IPR050430">
    <property type="entry name" value="Peptidase_S1"/>
</dbReference>
<dbReference type="InterPro" id="IPR001314">
    <property type="entry name" value="Peptidase_S1A"/>
</dbReference>
<dbReference type="InterPro" id="IPR001254">
    <property type="entry name" value="Trypsin_dom"/>
</dbReference>
<keyword evidence="5" id="KW-1015">Disulfide bond</keyword>
<name>A0ABR3HPE6_LOXSC</name>
<dbReference type="PANTHER" id="PTHR24276:SF98">
    <property type="entry name" value="FI18310P1-RELATED"/>
    <property type="match status" value="1"/>
</dbReference>
<dbReference type="InterPro" id="IPR033116">
    <property type="entry name" value="TRYPSIN_SER"/>
</dbReference>
<proteinExistence type="inferred from homology"/>
<evidence type="ECO:0000259" key="8">
    <source>
        <dbReference type="PROSITE" id="PS50240"/>
    </source>
</evidence>
<feature type="chain" id="PRO_5046381723" description="Peptidase S1 domain-containing protein" evidence="7">
    <location>
        <begin position="17"/>
        <end position="287"/>
    </location>
</feature>
<evidence type="ECO:0000256" key="7">
    <source>
        <dbReference type="SAM" id="SignalP"/>
    </source>
</evidence>
<dbReference type="EMBL" id="JBEUOH010000015">
    <property type="protein sequence ID" value="KAL0878441.1"/>
    <property type="molecule type" value="Genomic_DNA"/>
</dbReference>
<dbReference type="CDD" id="cd00190">
    <property type="entry name" value="Tryp_SPc"/>
    <property type="match status" value="1"/>
</dbReference>
<dbReference type="PROSITE" id="PS00134">
    <property type="entry name" value="TRYPSIN_HIS"/>
    <property type="match status" value="1"/>
</dbReference>
<evidence type="ECO:0000256" key="3">
    <source>
        <dbReference type="ARBA" id="ARBA00022801"/>
    </source>
</evidence>
<evidence type="ECO:0000313" key="10">
    <source>
        <dbReference type="Proteomes" id="UP001549920"/>
    </source>
</evidence>
<evidence type="ECO:0000256" key="6">
    <source>
        <dbReference type="RuleBase" id="RU363034"/>
    </source>
</evidence>
<accession>A0ABR3HPE6</accession>
<dbReference type="InterPro" id="IPR018114">
    <property type="entry name" value="TRYPSIN_HIS"/>
</dbReference>
<feature type="domain" description="Peptidase S1" evidence="8">
    <location>
        <begin position="51"/>
        <end position="287"/>
    </location>
</feature>
<dbReference type="PANTHER" id="PTHR24276">
    <property type="entry name" value="POLYSERASE-RELATED"/>
    <property type="match status" value="1"/>
</dbReference>
<dbReference type="InterPro" id="IPR043504">
    <property type="entry name" value="Peptidase_S1_PA_chymotrypsin"/>
</dbReference>
<evidence type="ECO:0000256" key="5">
    <source>
        <dbReference type="ARBA" id="ARBA00023157"/>
    </source>
</evidence>
<dbReference type="SUPFAM" id="SSF50494">
    <property type="entry name" value="Trypsin-like serine proteases"/>
    <property type="match status" value="1"/>
</dbReference>
<keyword evidence="7" id="KW-0732">Signal</keyword>
<keyword evidence="4 6" id="KW-0720">Serine protease</keyword>
<dbReference type="InterPro" id="IPR009003">
    <property type="entry name" value="Peptidase_S1_PA"/>
</dbReference>
<organism evidence="9 10">
    <name type="scientific">Loxostege sticticalis</name>
    <name type="common">Beet webworm moth</name>
    <dbReference type="NCBI Taxonomy" id="481309"/>
    <lineage>
        <taxon>Eukaryota</taxon>
        <taxon>Metazoa</taxon>
        <taxon>Ecdysozoa</taxon>
        <taxon>Arthropoda</taxon>
        <taxon>Hexapoda</taxon>
        <taxon>Insecta</taxon>
        <taxon>Pterygota</taxon>
        <taxon>Neoptera</taxon>
        <taxon>Endopterygota</taxon>
        <taxon>Lepidoptera</taxon>
        <taxon>Glossata</taxon>
        <taxon>Ditrysia</taxon>
        <taxon>Pyraloidea</taxon>
        <taxon>Crambidae</taxon>
        <taxon>Pyraustinae</taxon>
        <taxon>Loxostege</taxon>
    </lineage>
</organism>
<dbReference type="Gene3D" id="2.40.10.10">
    <property type="entry name" value="Trypsin-like serine proteases"/>
    <property type="match status" value="2"/>
</dbReference>
<keyword evidence="10" id="KW-1185">Reference proteome</keyword>
<protein>
    <recommendedName>
        <fullName evidence="8">Peptidase S1 domain-containing protein</fullName>
    </recommendedName>
</protein>
<dbReference type="PROSITE" id="PS50240">
    <property type="entry name" value="TRYPSIN_DOM"/>
    <property type="match status" value="1"/>
</dbReference>
<gene>
    <name evidence="9" type="ORF">ABMA27_003539</name>
</gene>
<comment type="caution">
    <text evidence="9">The sequence shown here is derived from an EMBL/GenBank/DDBJ whole genome shotgun (WGS) entry which is preliminary data.</text>
</comment>
<keyword evidence="3 6" id="KW-0378">Hydrolase</keyword>
<dbReference type="Pfam" id="PF00089">
    <property type="entry name" value="Trypsin"/>
    <property type="match status" value="1"/>
</dbReference>
<evidence type="ECO:0000256" key="4">
    <source>
        <dbReference type="ARBA" id="ARBA00022825"/>
    </source>
</evidence>
<comment type="similarity">
    <text evidence="1">Belongs to the peptidase S1 family.</text>
</comment>
<dbReference type="PRINTS" id="PR00722">
    <property type="entry name" value="CHYMOTRYPSIN"/>
</dbReference>
<evidence type="ECO:0000256" key="2">
    <source>
        <dbReference type="ARBA" id="ARBA00022670"/>
    </source>
</evidence>
<evidence type="ECO:0000313" key="9">
    <source>
        <dbReference type="EMBL" id="KAL0878441.1"/>
    </source>
</evidence>
<evidence type="ECO:0000256" key="1">
    <source>
        <dbReference type="ARBA" id="ARBA00007664"/>
    </source>
</evidence>
<dbReference type="PROSITE" id="PS00135">
    <property type="entry name" value="TRYPSIN_SER"/>
    <property type="match status" value="1"/>
</dbReference>
<dbReference type="SMART" id="SM00020">
    <property type="entry name" value="Tryp_SPc"/>
    <property type="match status" value="1"/>
</dbReference>
<keyword evidence="2 6" id="KW-0645">Protease</keyword>